<accession>A0A2R8BG58</accession>
<dbReference type="OrthoDB" id="6106486at2"/>
<dbReference type="Proteomes" id="UP000244880">
    <property type="component" value="Unassembled WGS sequence"/>
</dbReference>
<protein>
    <recommendedName>
        <fullName evidence="2">DM13 domain-containing protein</fullName>
    </recommendedName>
</protein>
<dbReference type="EMBL" id="OMOR01000001">
    <property type="protein sequence ID" value="SPH22068.1"/>
    <property type="molecule type" value="Genomic_DNA"/>
</dbReference>
<dbReference type="RefSeq" id="WP_108829068.1">
    <property type="nucleotide sequence ID" value="NZ_OMOR01000001.1"/>
</dbReference>
<gene>
    <name evidence="3" type="ORF">ASD8599_02815</name>
</gene>
<evidence type="ECO:0000259" key="2">
    <source>
        <dbReference type="PROSITE" id="PS51549"/>
    </source>
</evidence>
<sequence length="133" mass="13619">MKLILSAALALSLSAAAFTSLTTSAVAETVAASGTFTGASEHITTGVVQVIKQDDGSALVVLGDDFSLDGAPDPRVGFGKDGAFVAATDLGKLENLNGKQVYKVPASVNVDDFNEVYIWCLKFGVPLGVAALQ</sequence>
<dbReference type="Pfam" id="PF10517">
    <property type="entry name" value="DM13"/>
    <property type="match status" value="1"/>
</dbReference>
<feature type="signal peptide" evidence="1">
    <location>
        <begin position="1"/>
        <end position="17"/>
    </location>
</feature>
<evidence type="ECO:0000313" key="3">
    <source>
        <dbReference type="EMBL" id="SPH22068.1"/>
    </source>
</evidence>
<dbReference type="InterPro" id="IPR019545">
    <property type="entry name" value="DM13_domain"/>
</dbReference>
<organism evidence="3 4">
    <name type="scientific">Ascidiaceihabitans donghaensis</name>
    <dbReference type="NCBI Taxonomy" id="1510460"/>
    <lineage>
        <taxon>Bacteria</taxon>
        <taxon>Pseudomonadati</taxon>
        <taxon>Pseudomonadota</taxon>
        <taxon>Alphaproteobacteria</taxon>
        <taxon>Rhodobacterales</taxon>
        <taxon>Paracoccaceae</taxon>
        <taxon>Ascidiaceihabitans</taxon>
    </lineage>
</organism>
<evidence type="ECO:0000256" key="1">
    <source>
        <dbReference type="SAM" id="SignalP"/>
    </source>
</evidence>
<dbReference type="AlphaFoldDB" id="A0A2R8BG58"/>
<feature type="chain" id="PRO_5015309328" description="DM13 domain-containing protein" evidence="1">
    <location>
        <begin position="18"/>
        <end position="133"/>
    </location>
</feature>
<proteinExistence type="predicted"/>
<keyword evidence="1" id="KW-0732">Signal</keyword>
<keyword evidence="4" id="KW-1185">Reference proteome</keyword>
<feature type="domain" description="DM13" evidence="2">
    <location>
        <begin position="34"/>
        <end position="133"/>
    </location>
</feature>
<evidence type="ECO:0000313" key="4">
    <source>
        <dbReference type="Proteomes" id="UP000244880"/>
    </source>
</evidence>
<reference evidence="3 4" key="1">
    <citation type="submission" date="2018-03" db="EMBL/GenBank/DDBJ databases">
        <authorList>
            <person name="Keele B.F."/>
        </authorList>
    </citation>
    <scope>NUCLEOTIDE SEQUENCE [LARGE SCALE GENOMIC DNA]</scope>
    <source>
        <strain evidence="3 4">CECT 8599</strain>
    </source>
</reference>
<dbReference type="PROSITE" id="PS51549">
    <property type="entry name" value="DM13"/>
    <property type="match status" value="1"/>
</dbReference>
<name>A0A2R8BG58_9RHOB</name>